<evidence type="ECO:0000256" key="6">
    <source>
        <dbReference type="RuleBase" id="RU003560"/>
    </source>
</evidence>
<evidence type="ECO:0000256" key="4">
    <source>
        <dbReference type="ARBA" id="ARBA00022679"/>
    </source>
</evidence>
<dbReference type="NCBIfam" id="NF006733">
    <property type="entry name" value="PRK09264.1"/>
    <property type="match status" value="1"/>
</dbReference>
<evidence type="ECO:0000256" key="3">
    <source>
        <dbReference type="ARBA" id="ARBA00022576"/>
    </source>
</evidence>
<dbReference type="CDD" id="cd00610">
    <property type="entry name" value="OAT_like"/>
    <property type="match status" value="1"/>
</dbReference>
<dbReference type="NCBIfam" id="TIGR00709">
    <property type="entry name" value="dat"/>
    <property type="match status" value="1"/>
</dbReference>
<accession>A0A1G6WTY5</accession>
<protein>
    <recommendedName>
        <fullName evidence="7">Diaminobutyrate--2-oxoglutarate transaminase</fullName>
        <ecNumber evidence="7">2.6.1.76</ecNumber>
    </recommendedName>
    <alternativeName>
        <fullName evidence="7">DABA aminotransferase</fullName>
    </alternativeName>
</protein>
<dbReference type="OrthoDB" id="9801834at2"/>
<comment type="cofactor">
    <cofactor evidence="1 7">
        <name>pyridoxal 5'-phosphate</name>
        <dbReference type="ChEBI" id="CHEBI:597326"/>
    </cofactor>
</comment>
<comment type="function">
    <text evidence="7">Catalyzes reversively the conversion of L-aspartate beta-semialdehyde (ASA) to L-2,4-diaminobutyrate (DABA) by transamination with L-glutamate.</text>
</comment>
<keyword evidence="5 6" id="KW-0663">Pyridoxal phosphate</keyword>
<dbReference type="PANTHER" id="PTHR43552">
    <property type="entry name" value="DIAMINOBUTYRATE--2-OXOGLUTARATE AMINOTRANSFERASE"/>
    <property type="match status" value="1"/>
</dbReference>
<dbReference type="SUPFAM" id="SSF53383">
    <property type="entry name" value="PLP-dependent transferases"/>
    <property type="match status" value="1"/>
</dbReference>
<dbReference type="Pfam" id="PF00202">
    <property type="entry name" value="Aminotran_3"/>
    <property type="match status" value="1"/>
</dbReference>
<evidence type="ECO:0000313" key="9">
    <source>
        <dbReference type="Proteomes" id="UP000199412"/>
    </source>
</evidence>
<evidence type="ECO:0000256" key="2">
    <source>
        <dbReference type="ARBA" id="ARBA00008954"/>
    </source>
</evidence>
<dbReference type="InterPro" id="IPR015422">
    <property type="entry name" value="PyrdxlP-dep_Trfase_small"/>
</dbReference>
<sequence>MTAPNLDVFERRESAVRSYIRSFPEIFTTAKGHLIHGESGRAYIDFFAGAGALNYGHNDDAMKAALMEYVAGDGIAHALDMGTGAKARFLERFHEVILSPRGLEHKVLFPGPTGTNAVEAALKLARKVTGREKIVSFTNAFHGMTLGSLAVTGNGFKRGGAGLPLDNTVFMPFADFLDEGFDSLSYLERMLEDGGSGMDLPAGVIVETVQGEGGINAASFGWLKRLNDLCARWNLPLIVDDIQAGCGRTGPFFSFEPAGIKPDIICLSKSISGYGLPMALVLVRPDMDLFGPGEHNGTFRGNSMAFVTATEALRFWTDDSLTRDVERRGQIIEDALTAMAEKHPELQPDVRGRGLMRGIGLGVAGAAEAVCAEAFKGGVIMETSGPDSEVAKLLPPLTIPDEALREGLDVMARAVDTVAARIASEKPAAA</sequence>
<dbReference type="GO" id="GO:0047307">
    <property type="term" value="F:diaminobutyrate-pyruvate transaminase activity"/>
    <property type="evidence" value="ECO:0007669"/>
    <property type="project" value="InterPro"/>
</dbReference>
<name>A0A1G6WTY5_9PROT</name>
<dbReference type="EMBL" id="FNAP01000001">
    <property type="protein sequence ID" value="SDD68546.1"/>
    <property type="molecule type" value="Genomic_DNA"/>
</dbReference>
<dbReference type="PANTHER" id="PTHR43552:SF2">
    <property type="entry name" value="DIAMINOBUTYRATE--2-OXOGLUTARATE TRANSAMINASE"/>
    <property type="match status" value="1"/>
</dbReference>
<dbReference type="InterPro" id="IPR012773">
    <property type="entry name" value="Ectoine_EctB"/>
</dbReference>
<dbReference type="Gene3D" id="3.40.640.10">
    <property type="entry name" value="Type I PLP-dependent aspartate aminotransferase-like (Major domain)"/>
    <property type="match status" value="1"/>
</dbReference>
<comment type="similarity">
    <text evidence="2 6">Belongs to the class-III pyridoxal-phosphate-dependent aminotransferase family.</text>
</comment>
<comment type="pathway">
    <text evidence="7">Amine and polyamine biosynthesis; ectoine biosynthesis; L-ectoine from L-aspartate 4-semialdehyde: step 1/3.</text>
</comment>
<keyword evidence="9" id="KW-1185">Reference proteome</keyword>
<dbReference type="InterPro" id="IPR005814">
    <property type="entry name" value="Aminotrans_3"/>
</dbReference>
<comment type="catalytic activity">
    <reaction evidence="7">
        <text>L-2,4-diaminobutanoate + 2-oxoglutarate = L-aspartate 4-semialdehyde + L-glutamate</text>
        <dbReference type="Rhea" id="RHEA:11160"/>
        <dbReference type="ChEBI" id="CHEBI:16810"/>
        <dbReference type="ChEBI" id="CHEBI:29985"/>
        <dbReference type="ChEBI" id="CHEBI:58761"/>
        <dbReference type="ChEBI" id="CHEBI:537519"/>
        <dbReference type="EC" id="2.6.1.76"/>
    </reaction>
</comment>
<keyword evidence="3 7" id="KW-0032">Aminotransferase</keyword>
<dbReference type="AlphaFoldDB" id="A0A1G6WTY5"/>
<dbReference type="EC" id="2.6.1.76" evidence="7"/>
<dbReference type="GO" id="GO:0019491">
    <property type="term" value="P:ectoine biosynthetic process"/>
    <property type="evidence" value="ECO:0007669"/>
    <property type="project" value="UniProtKB-UniPathway"/>
</dbReference>
<evidence type="ECO:0000256" key="7">
    <source>
        <dbReference type="RuleBase" id="RU365034"/>
    </source>
</evidence>
<keyword evidence="4 7" id="KW-0808">Transferase</keyword>
<evidence type="ECO:0000256" key="5">
    <source>
        <dbReference type="ARBA" id="ARBA00022898"/>
    </source>
</evidence>
<dbReference type="RefSeq" id="WP_092780883.1">
    <property type="nucleotide sequence ID" value="NZ_FNAP01000001.1"/>
</dbReference>
<reference evidence="8 9" key="1">
    <citation type="submission" date="2016-10" db="EMBL/GenBank/DDBJ databases">
        <authorList>
            <person name="de Groot N.N."/>
        </authorList>
    </citation>
    <scope>NUCLEOTIDE SEQUENCE [LARGE SCALE GENOMIC DNA]</scope>
    <source>
        <strain evidence="8 9">ATCC 700224</strain>
    </source>
</reference>
<dbReference type="NCBIfam" id="TIGR02407">
    <property type="entry name" value="ectoine_ectB"/>
    <property type="match status" value="1"/>
</dbReference>
<dbReference type="InterPro" id="IPR049704">
    <property type="entry name" value="Aminotrans_3_PPA_site"/>
</dbReference>
<dbReference type="Proteomes" id="UP000199412">
    <property type="component" value="Unassembled WGS sequence"/>
</dbReference>
<organism evidence="8 9">
    <name type="scientific">Rhodospira trueperi</name>
    <dbReference type="NCBI Taxonomy" id="69960"/>
    <lineage>
        <taxon>Bacteria</taxon>
        <taxon>Pseudomonadati</taxon>
        <taxon>Pseudomonadota</taxon>
        <taxon>Alphaproteobacteria</taxon>
        <taxon>Rhodospirillales</taxon>
        <taxon>Rhodospirillaceae</taxon>
        <taxon>Rhodospira</taxon>
    </lineage>
</organism>
<evidence type="ECO:0000256" key="1">
    <source>
        <dbReference type="ARBA" id="ARBA00001933"/>
    </source>
</evidence>
<dbReference type="PIRSF" id="PIRSF000521">
    <property type="entry name" value="Transaminase_4ab_Lys_Orn"/>
    <property type="match status" value="1"/>
</dbReference>
<dbReference type="InterPro" id="IPR015421">
    <property type="entry name" value="PyrdxlP-dep_Trfase_major"/>
</dbReference>
<dbReference type="UniPathway" id="UPA00067">
    <property type="reaction ID" value="UER00121"/>
</dbReference>
<dbReference type="PROSITE" id="PS00600">
    <property type="entry name" value="AA_TRANSFER_CLASS_3"/>
    <property type="match status" value="1"/>
</dbReference>
<dbReference type="GO" id="GO:0045303">
    <property type="term" value="F:diaminobutyrate-2-oxoglutarate transaminase activity"/>
    <property type="evidence" value="ECO:0007669"/>
    <property type="project" value="UniProtKB-EC"/>
</dbReference>
<dbReference type="InterPro" id="IPR004637">
    <property type="entry name" value="Dat"/>
</dbReference>
<dbReference type="Gene3D" id="3.90.1150.10">
    <property type="entry name" value="Aspartate Aminotransferase, domain 1"/>
    <property type="match status" value="1"/>
</dbReference>
<evidence type="ECO:0000313" key="8">
    <source>
        <dbReference type="EMBL" id="SDD68546.1"/>
    </source>
</evidence>
<dbReference type="STRING" id="69960.SAMN05421720_101248"/>
<dbReference type="InterPro" id="IPR015424">
    <property type="entry name" value="PyrdxlP-dep_Trfase"/>
</dbReference>
<dbReference type="GO" id="GO:0030170">
    <property type="term" value="F:pyridoxal phosphate binding"/>
    <property type="evidence" value="ECO:0007669"/>
    <property type="project" value="InterPro"/>
</dbReference>
<proteinExistence type="inferred from homology"/>
<gene>
    <name evidence="8" type="ORF">SAMN05421720_101248</name>
</gene>